<accession>A0A1D9MLP1</accession>
<dbReference type="KEGG" id="avu:BK816_07710"/>
<dbReference type="Pfam" id="PF02698">
    <property type="entry name" value="DUF218"/>
    <property type="match status" value="1"/>
</dbReference>
<evidence type="ECO:0000256" key="1">
    <source>
        <dbReference type="SAM" id="Phobius"/>
    </source>
</evidence>
<dbReference type="InterPro" id="IPR014729">
    <property type="entry name" value="Rossmann-like_a/b/a_fold"/>
</dbReference>
<reference evidence="3 4" key="1">
    <citation type="submission" date="2016-10" db="EMBL/GenBank/DDBJ databases">
        <title>Actinomyces aegypiusis sp. nov., isolated from the Aegypius monachus in Qinghai Tibet Plateau China.</title>
        <authorList>
            <person name="Wang Y."/>
        </authorList>
    </citation>
    <scope>NUCLEOTIDE SEQUENCE [LARGE SCALE GENOMIC DNA]</scope>
    <source>
        <strain evidence="3 4">VUL4_3</strain>
    </source>
</reference>
<keyword evidence="1" id="KW-0472">Membrane</keyword>
<dbReference type="InterPro" id="IPR051599">
    <property type="entry name" value="Cell_Envelope_Assoc"/>
</dbReference>
<feature type="transmembrane region" description="Helical" evidence="1">
    <location>
        <begin position="29"/>
        <end position="51"/>
    </location>
</feature>
<feature type="transmembrane region" description="Helical" evidence="1">
    <location>
        <begin position="135"/>
        <end position="162"/>
    </location>
</feature>
<evidence type="ECO:0000313" key="3">
    <source>
        <dbReference type="EMBL" id="AOZ73195.1"/>
    </source>
</evidence>
<organism evidence="3 4">
    <name type="scientific">Boudabousia tangfeifanii</name>
    <dbReference type="NCBI Taxonomy" id="1912795"/>
    <lineage>
        <taxon>Bacteria</taxon>
        <taxon>Bacillati</taxon>
        <taxon>Actinomycetota</taxon>
        <taxon>Actinomycetes</taxon>
        <taxon>Actinomycetales</taxon>
        <taxon>Actinomycetaceae</taxon>
        <taxon>Boudabousia</taxon>
    </lineage>
</organism>
<dbReference type="AlphaFoldDB" id="A0A1D9MLP1"/>
<dbReference type="CDD" id="cd06259">
    <property type="entry name" value="YdcF-like"/>
    <property type="match status" value="1"/>
</dbReference>
<feature type="domain" description="DUF218" evidence="2">
    <location>
        <begin position="173"/>
        <end position="322"/>
    </location>
</feature>
<keyword evidence="1" id="KW-1133">Transmembrane helix</keyword>
<dbReference type="GO" id="GO:0005886">
    <property type="term" value="C:plasma membrane"/>
    <property type="evidence" value="ECO:0007669"/>
    <property type="project" value="TreeGrafter"/>
</dbReference>
<dbReference type="Proteomes" id="UP000176288">
    <property type="component" value="Chromosome"/>
</dbReference>
<dbReference type="PANTHER" id="PTHR30336">
    <property type="entry name" value="INNER MEMBRANE PROTEIN, PROBABLE PERMEASE"/>
    <property type="match status" value="1"/>
</dbReference>
<sequence length="358" mass="39990">MYFLPLIALALLVPAAVLATIWLVEPRSILLGFAIEALAFAVLVVSAVMAFRIGDRLEGMEVWYTLFTIFGVIVILALTIFPIFLYFFVFANGFKVIAKEGFSLAHALAVGSCLAIAFWWIFMPRISHLVRGTNWVYLVTYVNLLLFYLAFVASGFFFAAMANLWHWRKKNQDYLVVLGAGLAGDRVTPLLASRIRRGVKLAERSPSAKLVMSGGQGPDELLPEAVAMANYAVEELGFPQDRILIEDRSVNTDQNLQFSQRIIFQDWEKADLRAPRIAVVTNSYHVFRALLVARAHRVKCVGYGAKTKIYFSINAFIREFIGYLYMSRRTHAIILGVCTLLYLAGVIISVTTLGGIEA</sequence>
<dbReference type="PANTHER" id="PTHR30336:SF18">
    <property type="entry name" value="MEMBRANE PROTEIN"/>
    <property type="match status" value="1"/>
</dbReference>
<dbReference type="Gene3D" id="3.40.50.620">
    <property type="entry name" value="HUPs"/>
    <property type="match status" value="1"/>
</dbReference>
<feature type="transmembrane region" description="Helical" evidence="1">
    <location>
        <begin position="101"/>
        <end position="123"/>
    </location>
</feature>
<dbReference type="RefSeq" id="WP_071164658.1">
    <property type="nucleotide sequence ID" value="NZ_CP017812.1"/>
</dbReference>
<dbReference type="OrthoDB" id="9782395at2"/>
<evidence type="ECO:0000259" key="2">
    <source>
        <dbReference type="Pfam" id="PF02698"/>
    </source>
</evidence>
<name>A0A1D9MLP1_9ACTO</name>
<evidence type="ECO:0000313" key="4">
    <source>
        <dbReference type="Proteomes" id="UP000176288"/>
    </source>
</evidence>
<dbReference type="EMBL" id="CP017812">
    <property type="protein sequence ID" value="AOZ73195.1"/>
    <property type="molecule type" value="Genomic_DNA"/>
</dbReference>
<proteinExistence type="predicted"/>
<keyword evidence="4" id="KW-1185">Reference proteome</keyword>
<keyword evidence="1" id="KW-0812">Transmembrane</keyword>
<dbReference type="STRING" id="1912795.BK816_07710"/>
<gene>
    <name evidence="3" type="ORF">BK816_07710</name>
</gene>
<dbReference type="InterPro" id="IPR003848">
    <property type="entry name" value="DUF218"/>
</dbReference>
<dbReference type="GO" id="GO:0000270">
    <property type="term" value="P:peptidoglycan metabolic process"/>
    <property type="evidence" value="ECO:0007669"/>
    <property type="project" value="TreeGrafter"/>
</dbReference>
<feature type="transmembrane region" description="Helical" evidence="1">
    <location>
        <begin position="63"/>
        <end position="89"/>
    </location>
</feature>
<feature type="transmembrane region" description="Helical" evidence="1">
    <location>
        <begin position="332"/>
        <end position="356"/>
    </location>
</feature>
<protein>
    <recommendedName>
        <fullName evidence="2">DUF218 domain-containing protein</fullName>
    </recommendedName>
</protein>
<dbReference type="GO" id="GO:0043164">
    <property type="term" value="P:Gram-negative-bacterium-type cell wall biogenesis"/>
    <property type="evidence" value="ECO:0007669"/>
    <property type="project" value="TreeGrafter"/>
</dbReference>